<keyword evidence="4" id="KW-1185">Reference proteome</keyword>
<dbReference type="PRINTS" id="PR00081">
    <property type="entry name" value="GDHRDH"/>
</dbReference>
<dbReference type="SMART" id="SM00822">
    <property type="entry name" value="PKS_KR"/>
    <property type="match status" value="1"/>
</dbReference>
<dbReference type="Pfam" id="PF13561">
    <property type="entry name" value="adh_short_C2"/>
    <property type="match status" value="1"/>
</dbReference>
<dbReference type="Gene3D" id="3.40.50.720">
    <property type="entry name" value="NAD(P)-binding Rossmann-like Domain"/>
    <property type="match status" value="1"/>
</dbReference>
<sequence>MTVHSGVAVVTGGGGGLGAATCRRLASDGWRVVVVDIAEDGAAAVVDAIVADGGVAVPAICDISEPRRVKDLQDQVQAAWGEPATALVNLAGAVRNAVLSKVTDDDFDLVLRTHLYATMHTVRAFAPGMKAAGRGRIVNTSSVAARGVVAGLSYSSAKGGIEGLTRSAAVELARNAITVNCIEPGVIATGMFLGTPADFQDAQVAQIPAGRPGQPEEIAAAVSFLVSPDAGYITGQTLTVCGGLSVGALR</sequence>
<dbReference type="PROSITE" id="PS00061">
    <property type="entry name" value="ADH_SHORT"/>
    <property type="match status" value="1"/>
</dbReference>
<dbReference type="InterPro" id="IPR057326">
    <property type="entry name" value="KR_dom"/>
</dbReference>
<evidence type="ECO:0000313" key="3">
    <source>
        <dbReference type="EMBL" id="GAA4742276.1"/>
    </source>
</evidence>
<evidence type="ECO:0000256" key="1">
    <source>
        <dbReference type="ARBA" id="ARBA00006484"/>
    </source>
</evidence>
<organism evidence="3 4">
    <name type="scientific">Nocardioides endophyticus</name>
    <dbReference type="NCBI Taxonomy" id="1353775"/>
    <lineage>
        <taxon>Bacteria</taxon>
        <taxon>Bacillati</taxon>
        <taxon>Actinomycetota</taxon>
        <taxon>Actinomycetes</taxon>
        <taxon>Propionibacteriales</taxon>
        <taxon>Nocardioidaceae</taxon>
        <taxon>Nocardioides</taxon>
    </lineage>
</organism>
<dbReference type="PRINTS" id="PR00080">
    <property type="entry name" value="SDRFAMILY"/>
</dbReference>
<reference evidence="4" key="1">
    <citation type="journal article" date="2019" name="Int. J. Syst. Evol. Microbiol.">
        <title>The Global Catalogue of Microorganisms (GCM) 10K type strain sequencing project: providing services to taxonomists for standard genome sequencing and annotation.</title>
        <authorList>
            <consortium name="The Broad Institute Genomics Platform"/>
            <consortium name="The Broad Institute Genome Sequencing Center for Infectious Disease"/>
            <person name="Wu L."/>
            <person name="Ma J."/>
        </authorList>
    </citation>
    <scope>NUCLEOTIDE SEQUENCE [LARGE SCALE GENOMIC DNA]</scope>
    <source>
        <strain evidence="4">JCM 18532</strain>
    </source>
</reference>
<comment type="similarity">
    <text evidence="1">Belongs to the short-chain dehydrogenases/reductases (SDR) family.</text>
</comment>
<comment type="caution">
    <text evidence="3">The sequence shown here is derived from an EMBL/GenBank/DDBJ whole genome shotgun (WGS) entry which is preliminary data.</text>
</comment>
<dbReference type="InterPro" id="IPR020904">
    <property type="entry name" value="Sc_DH/Rdtase_CS"/>
</dbReference>
<dbReference type="PANTHER" id="PTHR42760">
    <property type="entry name" value="SHORT-CHAIN DEHYDROGENASES/REDUCTASES FAMILY MEMBER"/>
    <property type="match status" value="1"/>
</dbReference>
<accession>A0ABP8YYM9</accession>
<proteinExistence type="inferred from homology"/>
<dbReference type="InterPro" id="IPR036291">
    <property type="entry name" value="NAD(P)-bd_dom_sf"/>
</dbReference>
<protein>
    <submittedName>
        <fullName evidence="3">3-oxoacyl-ACP reductase FabG</fullName>
    </submittedName>
</protein>
<dbReference type="InterPro" id="IPR002347">
    <property type="entry name" value="SDR_fam"/>
</dbReference>
<feature type="domain" description="Ketoreductase" evidence="2">
    <location>
        <begin position="6"/>
        <end position="185"/>
    </location>
</feature>
<evidence type="ECO:0000313" key="4">
    <source>
        <dbReference type="Proteomes" id="UP001499882"/>
    </source>
</evidence>
<evidence type="ECO:0000259" key="2">
    <source>
        <dbReference type="SMART" id="SM00822"/>
    </source>
</evidence>
<gene>
    <name evidence="3" type="primary">fabG_6</name>
    <name evidence="3" type="ORF">GCM10023350_28800</name>
</gene>
<dbReference type="RefSeq" id="WP_345527497.1">
    <property type="nucleotide sequence ID" value="NZ_BAABKN010000015.1"/>
</dbReference>
<name>A0ABP8YYM9_9ACTN</name>
<dbReference type="EMBL" id="BAABKN010000015">
    <property type="protein sequence ID" value="GAA4742276.1"/>
    <property type="molecule type" value="Genomic_DNA"/>
</dbReference>
<dbReference type="SUPFAM" id="SSF51735">
    <property type="entry name" value="NAD(P)-binding Rossmann-fold domains"/>
    <property type="match status" value="1"/>
</dbReference>
<dbReference type="Proteomes" id="UP001499882">
    <property type="component" value="Unassembled WGS sequence"/>
</dbReference>
<dbReference type="PANTHER" id="PTHR42760:SF40">
    <property type="entry name" value="3-OXOACYL-[ACYL-CARRIER-PROTEIN] REDUCTASE, CHLOROPLASTIC"/>
    <property type="match status" value="1"/>
</dbReference>